<protein>
    <submittedName>
        <fullName evidence="5">Transketolase subunit B</fullName>
    </submittedName>
</protein>
<evidence type="ECO:0000256" key="3">
    <source>
        <dbReference type="ARBA" id="ARBA00023052"/>
    </source>
</evidence>
<evidence type="ECO:0000313" key="5">
    <source>
        <dbReference type="EMBL" id="TCS79958.1"/>
    </source>
</evidence>
<evidence type="ECO:0000313" key="6">
    <source>
        <dbReference type="Proteomes" id="UP000295188"/>
    </source>
</evidence>
<dbReference type="Pfam" id="PF02779">
    <property type="entry name" value="Transket_pyr"/>
    <property type="match status" value="1"/>
</dbReference>
<comment type="caution">
    <text evidence="5">The sequence shown here is derived from an EMBL/GenBank/DDBJ whole genome shotgun (WGS) entry which is preliminary data.</text>
</comment>
<dbReference type="OrthoDB" id="8732661at2"/>
<dbReference type="InterPro" id="IPR033248">
    <property type="entry name" value="Transketolase_C"/>
</dbReference>
<dbReference type="SUPFAM" id="SSF52518">
    <property type="entry name" value="Thiamin diphosphate-binding fold (THDP-binding)"/>
    <property type="match status" value="1"/>
</dbReference>
<dbReference type="InterPro" id="IPR009014">
    <property type="entry name" value="Transketo_C/PFOR_II"/>
</dbReference>
<dbReference type="Pfam" id="PF02780">
    <property type="entry name" value="Transketolase_C"/>
    <property type="match status" value="1"/>
</dbReference>
<proteinExistence type="inferred from homology"/>
<dbReference type="AlphaFoldDB" id="A0A4R3KAE6"/>
<dbReference type="SMART" id="SM00861">
    <property type="entry name" value="Transket_pyr"/>
    <property type="match status" value="1"/>
</dbReference>
<dbReference type="CDD" id="cd07033">
    <property type="entry name" value="TPP_PYR_DXS_TK_like"/>
    <property type="match status" value="1"/>
</dbReference>
<gene>
    <name evidence="5" type="ORF">EDC37_10525</name>
</gene>
<dbReference type="RefSeq" id="WP_132548221.1">
    <property type="nucleotide sequence ID" value="NZ_SMAA01000005.1"/>
</dbReference>
<dbReference type="PANTHER" id="PTHR43825:SF1">
    <property type="entry name" value="TRANSKETOLASE-LIKE PYRIMIDINE-BINDING DOMAIN-CONTAINING PROTEIN"/>
    <property type="match status" value="1"/>
</dbReference>
<dbReference type="EMBL" id="SMAA01000005">
    <property type="protein sequence ID" value="TCS79958.1"/>
    <property type="molecule type" value="Genomic_DNA"/>
</dbReference>
<evidence type="ECO:0000256" key="1">
    <source>
        <dbReference type="ARBA" id="ARBA00001964"/>
    </source>
</evidence>
<dbReference type="InterPro" id="IPR029061">
    <property type="entry name" value="THDP-binding"/>
</dbReference>
<name>A0A4R3KAE6_9FIRM</name>
<evidence type="ECO:0000256" key="2">
    <source>
        <dbReference type="ARBA" id="ARBA00007131"/>
    </source>
</evidence>
<dbReference type="Proteomes" id="UP000295188">
    <property type="component" value="Unassembled WGS sequence"/>
</dbReference>
<dbReference type="PANTHER" id="PTHR43825">
    <property type="entry name" value="PYRUVATE DEHYDROGENASE E1 COMPONENT"/>
    <property type="match status" value="1"/>
</dbReference>
<feature type="domain" description="Transketolase-like pyrimidine-binding" evidence="4">
    <location>
        <begin position="3"/>
        <end position="167"/>
    </location>
</feature>
<keyword evidence="3" id="KW-0786">Thiamine pyrophosphate</keyword>
<dbReference type="FunFam" id="3.40.50.970:FF:000129">
    <property type="entry name" value="Transketolase"/>
    <property type="match status" value="1"/>
</dbReference>
<dbReference type="InterPro" id="IPR005475">
    <property type="entry name" value="Transketolase-like_Pyr-bd"/>
</dbReference>
<comment type="similarity">
    <text evidence="2">Belongs to the transketolase family.</text>
</comment>
<dbReference type="Gene3D" id="3.40.50.970">
    <property type="match status" value="1"/>
</dbReference>
<keyword evidence="6" id="KW-1185">Reference proteome</keyword>
<dbReference type="InterPro" id="IPR051157">
    <property type="entry name" value="PDH/Transketolase"/>
</dbReference>
<comment type="cofactor">
    <cofactor evidence="1">
        <name>thiamine diphosphate</name>
        <dbReference type="ChEBI" id="CHEBI:58937"/>
    </cofactor>
</comment>
<organism evidence="5 6">
    <name type="scientific">Pectinatus cerevisiiphilus</name>
    <dbReference type="NCBI Taxonomy" id="86956"/>
    <lineage>
        <taxon>Bacteria</taxon>
        <taxon>Bacillati</taxon>
        <taxon>Bacillota</taxon>
        <taxon>Negativicutes</taxon>
        <taxon>Selenomonadales</taxon>
        <taxon>Selenomonadaceae</taxon>
        <taxon>Pectinatus</taxon>
    </lineage>
</organism>
<sequence length="305" mass="32902">MPKAMRDVFGETLCELKENPKIVVLDADLGSATRALKFKDVCPERFLDIGIAEQNMVGIAAGLSTCDMIPIATTFSVFITGRAFDQVRNTVAHGNLNVKLVGTHNGVCVGYDGATHEAVEDIALMRSVPNMVVLVPADAKETEMAIKAAIAYKGPVYLRISRIAVPDIHGDDYKFCIGKGEVLRDGTDVAIISTGIMTSRAIEAAEILLKDGVHASVVNICSIKPIDRKLIVEVAKRTKRIVTVEEHTIIGGLGSAVSEILSVEWPVPIRFVGINDEFGTSGAPEVLLEKYKLTAKDIIRAVKSF</sequence>
<accession>A0A4R3KAE6</accession>
<dbReference type="SUPFAM" id="SSF52922">
    <property type="entry name" value="TK C-terminal domain-like"/>
    <property type="match status" value="1"/>
</dbReference>
<evidence type="ECO:0000259" key="4">
    <source>
        <dbReference type="SMART" id="SM00861"/>
    </source>
</evidence>
<reference evidence="5 6" key="1">
    <citation type="submission" date="2019-03" db="EMBL/GenBank/DDBJ databases">
        <title>Genomic Encyclopedia of Type Strains, Phase IV (KMG-IV): sequencing the most valuable type-strain genomes for metagenomic binning, comparative biology and taxonomic classification.</title>
        <authorList>
            <person name="Goeker M."/>
        </authorList>
    </citation>
    <scope>NUCLEOTIDE SEQUENCE [LARGE SCALE GENOMIC DNA]</scope>
    <source>
        <strain evidence="5 6">DSM 20467</strain>
    </source>
</reference>
<dbReference type="Gene3D" id="3.40.50.920">
    <property type="match status" value="1"/>
</dbReference>